<reference evidence="2 3" key="1">
    <citation type="submission" date="2014-04" db="EMBL/GenBank/DDBJ databases">
        <authorList>
            <consortium name="DOE Joint Genome Institute"/>
            <person name="Kuo A."/>
            <person name="Kohler A."/>
            <person name="Nagy L.G."/>
            <person name="Floudas D."/>
            <person name="Copeland A."/>
            <person name="Barry K.W."/>
            <person name="Cichocki N."/>
            <person name="Veneault-Fourrey C."/>
            <person name="LaButti K."/>
            <person name="Lindquist E.A."/>
            <person name="Lipzen A."/>
            <person name="Lundell T."/>
            <person name="Morin E."/>
            <person name="Murat C."/>
            <person name="Sun H."/>
            <person name="Tunlid A."/>
            <person name="Henrissat B."/>
            <person name="Grigoriev I.V."/>
            <person name="Hibbett D.S."/>
            <person name="Martin F."/>
            <person name="Nordberg H.P."/>
            <person name="Cantor M.N."/>
            <person name="Hua S.X."/>
        </authorList>
    </citation>
    <scope>NUCLEOTIDE SEQUENCE [LARGE SCALE GENOMIC DNA]</scope>
    <source>
        <strain evidence="2 3">LaAM-08-1</strain>
    </source>
</reference>
<organism evidence="2 3">
    <name type="scientific">Laccaria amethystina LaAM-08-1</name>
    <dbReference type="NCBI Taxonomy" id="1095629"/>
    <lineage>
        <taxon>Eukaryota</taxon>
        <taxon>Fungi</taxon>
        <taxon>Dikarya</taxon>
        <taxon>Basidiomycota</taxon>
        <taxon>Agaricomycotina</taxon>
        <taxon>Agaricomycetes</taxon>
        <taxon>Agaricomycetidae</taxon>
        <taxon>Agaricales</taxon>
        <taxon>Agaricineae</taxon>
        <taxon>Hydnangiaceae</taxon>
        <taxon>Laccaria</taxon>
    </lineage>
</organism>
<feature type="compositionally biased region" description="Polar residues" evidence="1">
    <location>
        <begin position="617"/>
        <end position="627"/>
    </location>
</feature>
<dbReference type="Proteomes" id="UP000054477">
    <property type="component" value="Unassembled WGS sequence"/>
</dbReference>
<keyword evidence="3" id="KW-1185">Reference proteome</keyword>
<feature type="compositionally biased region" description="Polar residues" evidence="1">
    <location>
        <begin position="584"/>
        <end position="608"/>
    </location>
</feature>
<sequence>MAGSGDYGGDVQRLRWSNRAYPVSPVSTPSRVVALLDTSRVKLNEYIGIINVDCWVPCYPLPGGDGISRLLISIHDEAQASVPSTSAGPTNRSKEAERTPMREEVMAKRWFKAHKDSGDQLPSQNSRASGRAADPNSRIPMSAEARGVEVVSSGGDIWASVSAVTNQPGKMDEVPTSKEVLRFKKKRKLERPATFAKLYCRWNGRFQLAGAHVGWCECSRWPNWKLSDGNVKPNLRKWQNSWSAAGQMDSAHLGRPLSPVNVHGRLGPSQIVQKLLASTNLRNPPHTNKAVRVDSQATVGLAVKLERMQVADSVIAMKRPRKPKGAPADDVALAKLRPSHSHSDVGGRDVIMSTEDTHVGSSGSQIAKIPREVTGKAKAGHRKRQNSDAGQMNDTNSKIPISQNVNTPDVDRHRKEKQMRTARLKGAKLNLVPAVVEGGVLLIHKTHHLRKGKEPAAGEPKAKRAKLNTTTPSSTIPTCFFPDVTTSSIDTLQVPSNGGAQSVKTKRKAKEPTTGELLTVMPELTGTKCVNGVSWLCSQNPYILPEEAGKCFGVSAGDGKRILELTRTWDFACATEQLLQEVATTESTSHSQPTLAESTGQVEESLSAISVLDPPSKVSTASNTTKDSLVGAGP</sequence>
<evidence type="ECO:0000313" key="3">
    <source>
        <dbReference type="Proteomes" id="UP000054477"/>
    </source>
</evidence>
<dbReference type="EMBL" id="KN838704">
    <property type="protein sequence ID" value="KIJ97003.1"/>
    <property type="molecule type" value="Genomic_DNA"/>
</dbReference>
<feature type="compositionally biased region" description="Basic and acidic residues" evidence="1">
    <location>
        <begin position="92"/>
        <end position="101"/>
    </location>
</feature>
<feature type="compositionally biased region" description="Polar residues" evidence="1">
    <location>
        <begin position="81"/>
        <end position="91"/>
    </location>
</feature>
<feature type="compositionally biased region" description="Basic and acidic residues" evidence="1">
    <location>
        <begin position="452"/>
        <end position="462"/>
    </location>
</feature>
<evidence type="ECO:0000313" key="2">
    <source>
        <dbReference type="EMBL" id="KIJ97003.1"/>
    </source>
</evidence>
<proteinExistence type="predicted"/>
<dbReference type="HOGENOM" id="CLU_431524_0_0_1"/>
<evidence type="ECO:0000256" key="1">
    <source>
        <dbReference type="SAM" id="MobiDB-lite"/>
    </source>
</evidence>
<feature type="region of interest" description="Disordered" evidence="1">
    <location>
        <begin position="584"/>
        <end position="634"/>
    </location>
</feature>
<dbReference type="OrthoDB" id="10592404at2759"/>
<gene>
    <name evidence="2" type="ORF">K443DRAFT_124211</name>
</gene>
<name>A0A0C9X6U0_9AGAR</name>
<feature type="region of interest" description="Disordered" evidence="1">
    <location>
        <begin position="373"/>
        <end position="421"/>
    </location>
</feature>
<feature type="compositionally biased region" description="Polar residues" evidence="1">
    <location>
        <begin position="387"/>
        <end position="407"/>
    </location>
</feature>
<feature type="region of interest" description="Disordered" evidence="1">
    <location>
        <begin position="447"/>
        <end position="469"/>
    </location>
</feature>
<feature type="region of interest" description="Disordered" evidence="1">
    <location>
        <begin position="114"/>
        <end position="138"/>
    </location>
</feature>
<feature type="region of interest" description="Disordered" evidence="1">
    <location>
        <begin position="80"/>
        <end position="101"/>
    </location>
</feature>
<protein>
    <submittedName>
        <fullName evidence="2">Uncharacterized protein</fullName>
    </submittedName>
</protein>
<dbReference type="AlphaFoldDB" id="A0A0C9X6U0"/>
<accession>A0A0C9X6U0</accession>
<reference evidence="3" key="2">
    <citation type="submission" date="2015-01" db="EMBL/GenBank/DDBJ databases">
        <title>Evolutionary Origins and Diversification of the Mycorrhizal Mutualists.</title>
        <authorList>
            <consortium name="DOE Joint Genome Institute"/>
            <consortium name="Mycorrhizal Genomics Consortium"/>
            <person name="Kohler A."/>
            <person name="Kuo A."/>
            <person name="Nagy L.G."/>
            <person name="Floudas D."/>
            <person name="Copeland A."/>
            <person name="Barry K.W."/>
            <person name="Cichocki N."/>
            <person name="Veneault-Fourrey C."/>
            <person name="LaButti K."/>
            <person name="Lindquist E.A."/>
            <person name="Lipzen A."/>
            <person name="Lundell T."/>
            <person name="Morin E."/>
            <person name="Murat C."/>
            <person name="Riley R."/>
            <person name="Ohm R."/>
            <person name="Sun H."/>
            <person name="Tunlid A."/>
            <person name="Henrissat B."/>
            <person name="Grigoriev I.V."/>
            <person name="Hibbett D.S."/>
            <person name="Martin F."/>
        </authorList>
    </citation>
    <scope>NUCLEOTIDE SEQUENCE [LARGE SCALE GENOMIC DNA]</scope>
    <source>
        <strain evidence="3">LaAM-08-1</strain>
    </source>
</reference>